<gene>
    <name evidence="3" type="ORF">BRAFLDRAFT_150286</name>
</gene>
<evidence type="ECO:0000256" key="1">
    <source>
        <dbReference type="ARBA" id="ARBA00022614"/>
    </source>
</evidence>
<organism>
    <name type="scientific">Branchiostoma floridae</name>
    <name type="common">Florida lancelet</name>
    <name type="synonym">Amphioxus</name>
    <dbReference type="NCBI Taxonomy" id="7739"/>
    <lineage>
        <taxon>Eukaryota</taxon>
        <taxon>Metazoa</taxon>
        <taxon>Chordata</taxon>
        <taxon>Cephalochordata</taxon>
        <taxon>Leptocardii</taxon>
        <taxon>Amphioxiformes</taxon>
        <taxon>Branchiostomatidae</taxon>
        <taxon>Branchiostoma</taxon>
    </lineage>
</organism>
<keyword evidence="1" id="KW-0433">Leucine-rich repeat</keyword>
<dbReference type="Pfam" id="PF13855">
    <property type="entry name" value="LRR_8"/>
    <property type="match status" value="1"/>
</dbReference>
<feature type="non-terminal residue" evidence="3">
    <location>
        <position position="156"/>
    </location>
</feature>
<dbReference type="SMART" id="SM00369">
    <property type="entry name" value="LRR_TYP"/>
    <property type="match status" value="4"/>
</dbReference>
<keyword evidence="2" id="KW-0677">Repeat</keyword>
<accession>C3ZJF4</accession>
<protein>
    <submittedName>
        <fullName evidence="3">Uncharacterized protein</fullName>
    </submittedName>
</protein>
<dbReference type="PROSITE" id="PS51450">
    <property type="entry name" value="LRR"/>
    <property type="match status" value="2"/>
</dbReference>
<feature type="non-terminal residue" evidence="3">
    <location>
        <position position="1"/>
    </location>
</feature>
<dbReference type="eggNOG" id="KOG0619">
    <property type="taxonomic scope" value="Eukaryota"/>
</dbReference>
<dbReference type="InParanoid" id="C3ZJF4"/>
<dbReference type="PANTHER" id="PTHR24366">
    <property type="entry name" value="IG(IMMUNOGLOBULIN) AND LRR(LEUCINE RICH REPEAT) DOMAINS"/>
    <property type="match status" value="1"/>
</dbReference>
<dbReference type="InterPro" id="IPR032675">
    <property type="entry name" value="LRR_dom_sf"/>
</dbReference>
<name>C3ZJF4_BRAFL</name>
<dbReference type="InterPro" id="IPR001611">
    <property type="entry name" value="Leu-rich_rpt"/>
</dbReference>
<dbReference type="EMBL" id="GG666632">
    <property type="protein sequence ID" value="EEN47296.1"/>
    <property type="molecule type" value="Genomic_DNA"/>
</dbReference>
<dbReference type="PRINTS" id="PR00019">
    <property type="entry name" value="LEURICHRPT"/>
</dbReference>
<reference evidence="3" key="1">
    <citation type="journal article" date="2008" name="Nature">
        <title>The amphioxus genome and the evolution of the chordate karyotype.</title>
        <authorList>
            <consortium name="US DOE Joint Genome Institute (JGI-PGF)"/>
            <person name="Putnam N.H."/>
            <person name="Butts T."/>
            <person name="Ferrier D.E.K."/>
            <person name="Furlong R.F."/>
            <person name="Hellsten U."/>
            <person name="Kawashima T."/>
            <person name="Robinson-Rechavi M."/>
            <person name="Shoguchi E."/>
            <person name="Terry A."/>
            <person name="Yu J.-K."/>
            <person name="Benito-Gutierrez E.L."/>
            <person name="Dubchak I."/>
            <person name="Garcia-Fernandez J."/>
            <person name="Gibson-Brown J.J."/>
            <person name="Grigoriev I.V."/>
            <person name="Horton A.C."/>
            <person name="de Jong P.J."/>
            <person name="Jurka J."/>
            <person name="Kapitonov V.V."/>
            <person name="Kohara Y."/>
            <person name="Kuroki Y."/>
            <person name="Lindquist E."/>
            <person name="Lucas S."/>
            <person name="Osoegawa K."/>
            <person name="Pennacchio L.A."/>
            <person name="Salamov A.A."/>
            <person name="Satou Y."/>
            <person name="Sauka-Spengler T."/>
            <person name="Schmutz J."/>
            <person name="Shin-I T."/>
            <person name="Toyoda A."/>
            <person name="Bronner-Fraser M."/>
            <person name="Fujiyama A."/>
            <person name="Holland L.Z."/>
            <person name="Holland P.W.H."/>
            <person name="Satoh N."/>
            <person name="Rokhsar D.S."/>
        </authorList>
    </citation>
    <scope>NUCLEOTIDE SEQUENCE [LARGE SCALE GENOMIC DNA]</scope>
    <source>
        <strain evidence="3">S238N-H82</strain>
        <tissue evidence="3">Testes</tissue>
    </source>
</reference>
<evidence type="ECO:0000256" key="2">
    <source>
        <dbReference type="ARBA" id="ARBA00022737"/>
    </source>
</evidence>
<dbReference type="SUPFAM" id="SSF52075">
    <property type="entry name" value="Outer arm dynein light chain 1"/>
    <property type="match status" value="1"/>
</dbReference>
<dbReference type="InterPro" id="IPR003591">
    <property type="entry name" value="Leu-rich_rpt_typical-subtyp"/>
</dbReference>
<evidence type="ECO:0000313" key="3">
    <source>
        <dbReference type="EMBL" id="EEN47296.1"/>
    </source>
</evidence>
<dbReference type="PANTHER" id="PTHR24366:SF96">
    <property type="entry name" value="LEUCINE RICH REPEAT CONTAINING 53"/>
    <property type="match status" value="1"/>
</dbReference>
<dbReference type="AlphaFoldDB" id="C3ZJF4"/>
<dbReference type="Gene3D" id="3.80.10.10">
    <property type="entry name" value="Ribonuclease Inhibitor"/>
    <property type="match status" value="2"/>
</dbReference>
<sequence>LPKLSRLYLGRNMLQSFPWKSIIHASSLREIHLSKNRLISIDMNEGSVPTSLRKLLVDSNRIESITPFPNLPFLTYLTLHKNKLQDFPWGSLPNLPRLEELDLSYNNLARVEPIGVLYSMTHLLILNLRSNNMTRLPEDSLRTKHPIRLLVAGNPV</sequence>
<proteinExistence type="predicted"/>